<gene>
    <name evidence="4" type="ORF">PIB30_100289</name>
</gene>
<evidence type="ECO:0000313" key="5">
    <source>
        <dbReference type="Proteomes" id="UP001341840"/>
    </source>
</evidence>
<reference evidence="4 5" key="1">
    <citation type="journal article" date="2023" name="Plants (Basel)">
        <title>Bridging the Gap: Combining Genomics and Transcriptomics Approaches to Understand Stylosanthes scabra, an Orphan Legume from the Brazilian Caatinga.</title>
        <authorList>
            <person name="Ferreira-Neto J.R.C."/>
            <person name="da Silva M.D."/>
            <person name="Binneck E."/>
            <person name="de Melo N.F."/>
            <person name="da Silva R.H."/>
            <person name="de Melo A.L.T.M."/>
            <person name="Pandolfi V."/>
            <person name="Bustamante F.O."/>
            <person name="Brasileiro-Vidal A.C."/>
            <person name="Benko-Iseppon A.M."/>
        </authorList>
    </citation>
    <scope>NUCLEOTIDE SEQUENCE [LARGE SCALE GENOMIC DNA]</scope>
    <source>
        <tissue evidence="4">Leaves</tissue>
    </source>
</reference>
<protein>
    <recommendedName>
        <fullName evidence="3">CCHC-type domain-containing protein</fullName>
    </recommendedName>
</protein>
<feature type="compositionally biased region" description="Polar residues" evidence="2">
    <location>
        <begin position="44"/>
        <end position="62"/>
    </location>
</feature>
<evidence type="ECO:0000313" key="4">
    <source>
        <dbReference type="EMBL" id="MED6226112.1"/>
    </source>
</evidence>
<feature type="domain" description="CCHC-type" evidence="3">
    <location>
        <begin position="14"/>
        <end position="28"/>
    </location>
</feature>
<name>A0ABU6ZVX0_9FABA</name>
<feature type="region of interest" description="Disordered" evidence="2">
    <location>
        <begin position="28"/>
        <end position="83"/>
    </location>
</feature>
<organism evidence="4 5">
    <name type="scientific">Stylosanthes scabra</name>
    <dbReference type="NCBI Taxonomy" id="79078"/>
    <lineage>
        <taxon>Eukaryota</taxon>
        <taxon>Viridiplantae</taxon>
        <taxon>Streptophyta</taxon>
        <taxon>Embryophyta</taxon>
        <taxon>Tracheophyta</taxon>
        <taxon>Spermatophyta</taxon>
        <taxon>Magnoliopsida</taxon>
        <taxon>eudicotyledons</taxon>
        <taxon>Gunneridae</taxon>
        <taxon>Pentapetalae</taxon>
        <taxon>rosids</taxon>
        <taxon>fabids</taxon>
        <taxon>Fabales</taxon>
        <taxon>Fabaceae</taxon>
        <taxon>Papilionoideae</taxon>
        <taxon>50 kb inversion clade</taxon>
        <taxon>dalbergioids sensu lato</taxon>
        <taxon>Dalbergieae</taxon>
        <taxon>Pterocarpus clade</taxon>
        <taxon>Stylosanthes</taxon>
    </lineage>
</organism>
<evidence type="ECO:0000256" key="1">
    <source>
        <dbReference type="PROSITE-ProRule" id="PRU00047"/>
    </source>
</evidence>
<feature type="non-terminal residue" evidence="4">
    <location>
        <position position="83"/>
    </location>
</feature>
<accession>A0ABU6ZVX0</accession>
<dbReference type="EMBL" id="JASCZI010274643">
    <property type="protein sequence ID" value="MED6226112.1"/>
    <property type="molecule type" value="Genomic_DNA"/>
</dbReference>
<comment type="caution">
    <text evidence="4">The sequence shown here is derived from an EMBL/GenBank/DDBJ whole genome shotgun (WGS) entry which is preliminary data.</text>
</comment>
<dbReference type="SUPFAM" id="SSF57756">
    <property type="entry name" value="Retrovirus zinc finger-like domains"/>
    <property type="match status" value="1"/>
</dbReference>
<keyword evidence="1" id="KW-0479">Metal-binding</keyword>
<dbReference type="InterPro" id="IPR001878">
    <property type="entry name" value="Znf_CCHC"/>
</dbReference>
<keyword evidence="5" id="KW-1185">Reference proteome</keyword>
<feature type="compositionally biased region" description="Polar residues" evidence="2">
    <location>
        <begin position="74"/>
        <end position="83"/>
    </location>
</feature>
<keyword evidence="1" id="KW-0862">Zinc</keyword>
<proteinExistence type="predicted"/>
<evidence type="ECO:0000259" key="3">
    <source>
        <dbReference type="PROSITE" id="PS50158"/>
    </source>
</evidence>
<sequence>MQGDKLKKSFQVTCSKCGQKGHNFKTCKGAPSKPNWQPCRKMAKQNQTPQQADELPVSQSAPQAAPQDVARQSVPVQGNCANA</sequence>
<evidence type="ECO:0000256" key="2">
    <source>
        <dbReference type="SAM" id="MobiDB-lite"/>
    </source>
</evidence>
<dbReference type="PROSITE" id="PS50158">
    <property type="entry name" value="ZF_CCHC"/>
    <property type="match status" value="1"/>
</dbReference>
<dbReference type="InterPro" id="IPR036875">
    <property type="entry name" value="Znf_CCHC_sf"/>
</dbReference>
<keyword evidence="1" id="KW-0863">Zinc-finger</keyword>
<dbReference type="Proteomes" id="UP001341840">
    <property type="component" value="Unassembled WGS sequence"/>
</dbReference>